<reference evidence="5" key="1">
    <citation type="submission" date="2019-11" db="EMBL/GenBank/DDBJ databases">
        <title>Acidithiobacillus ferrianus sp. nov.: a facultatively anaerobic and extremely acidophilic chemolithoautotroph.</title>
        <authorList>
            <person name="Norris P.R."/>
            <person name="Falagan C."/>
            <person name="Moya-Beltran A."/>
            <person name="Castro M."/>
            <person name="Quatrini R."/>
            <person name="Johnson D.B."/>
        </authorList>
    </citation>
    <scope>NUCLEOTIDE SEQUENCE [LARGE SCALE GENOMIC DNA]</scope>
    <source>
        <strain evidence="5">MG</strain>
    </source>
</reference>
<dbReference type="GO" id="GO:0003700">
    <property type="term" value="F:DNA-binding transcription factor activity"/>
    <property type="evidence" value="ECO:0007669"/>
    <property type="project" value="InterPro"/>
</dbReference>
<dbReference type="InterPro" id="IPR000551">
    <property type="entry name" value="MerR-type_HTH_dom"/>
</dbReference>
<sequence>MENPVTIGRMAREAGLAAETLRYYERIGLIRPVQRTAANYRLYDGHTEARLRFIRRAQNLGFSLAEVKDLLEISGSATNDMAEVKALTEQKIAEIDLKISDLRRMRTALAQQAGRCPGHGPVEGCPILASLAEVEGSPALRNRWERRGDDRLVAAP</sequence>
<dbReference type="InterPro" id="IPR015358">
    <property type="entry name" value="Tscrpt_reg_MerR_DNA-bd"/>
</dbReference>
<keyword evidence="3" id="KW-0804">Transcription</keyword>
<dbReference type="Pfam" id="PF09278">
    <property type="entry name" value="MerR-DNA-bind"/>
    <property type="match status" value="1"/>
</dbReference>
<dbReference type="PANTHER" id="PTHR30204:SF92">
    <property type="entry name" value="HTH-TYPE TRANSCRIPTIONAL REGULATOR ZNTR"/>
    <property type="match status" value="1"/>
</dbReference>
<dbReference type="PROSITE" id="PS50937">
    <property type="entry name" value="HTH_MERR_2"/>
    <property type="match status" value="1"/>
</dbReference>
<dbReference type="PRINTS" id="PR00040">
    <property type="entry name" value="HTHMERR"/>
</dbReference>
<comment type="caution">
    <text evidence="5">The sequence shown here is derived from an EMBL/GenBank/DDBJ whole genome shotgun (WGS) entry which is preliminary data.</text>
</comment>
<name>A0A845UI91_9PROT</name>
<evidence type="ECO:0000256" key="1">
    <source>
        <dbReference type="ARBA" id="ARBA00023015"/>
    </source>
</evidence>
<proteinExistence type="predicted"/>
<dbReference type="Pfam" id="PF00376">
    <property type="entry name" value="MerR"/>
    <property type="match status" value="1"/>
</dbReference>
<dbReference type="SMART" id="SM00422">
    <property type="entry name" value="HTH_MERR"/>
    <property type="match status" value="1"/>
</dbReference>
<gene>
    <name evidence="5" type="ORF">GL267_13255</name>
</gene>
<dbReference type="AlphaFoldDB" id="A0A845UI91"/>
<dbReference type="GO" id="GO:0003677">
    <property type="term" value="F:DNA binding"/>
    <property type="evidence" value="ECO:0007669"/>
    <property type="project" value="UniProtKB-KW"/>
</dbReference>
<evidence type="ECO:0000313" key="5">
    <source>
        <dbReference type="EMBL" id="NDU43554.1"/>
    </source>
</evidence>
<dbReference type="Gene3D" id="1.10.1660.10">
    <property type="match status" value="1"/>
</dbReference>
<dbReference type="PROSITE" id="PS00552">
    <property type="entry name" value="HTH_MERR_1"/>
    <property type="match status" value="1"/>
</dbReference>
<keyword evidence="1" id="KW-0805">Transcription regulation</keyword>
<evidence type="ECO:0000256" key="3">
    <source>
        <dbReference type="ARBA" id="ARBA00023163"/>
    </source>
</evidence>
<evidence type="ECO:0000256" key="2">
    <source>
        <dbReference type="ARBA" id="ARBA00023125"/>
    </source>
</evidence>
<accession>A0A845UI91</accession>
<dbReference type="SUPFAM" id="SSF46955">
    <property type="entry name" value="Putative DNA-binding domain"/>
    <property type="match status" value="1"/>
</dbReference>
<organism evidence="5">
    <name type="scientific">Acidithiobacillus ferrianus</name>
    <dbReference type="NCBI Taxonomy" id="2678518"/>
    <lineage>
        <taxon>Bacteria</taxon>
        <taxon>Pseudomonadati</taxon>
        <taxon>Pseudomonadota</taxon>
        <taxon>Acidithiobacillia</taxon>
        <taxon>Acidithiobacillales</taxon>
        <taxon>Acidithiobacillaceae</taxon>
        <taxon>Acidithiobacillus</taxon>
    </lineage>
</organism>
<dbReference type="InterPro" id="IPR047057">
    <property type="entry name" value="MerR_fam"/>
</dbReference>
<evidence type="ECO:0000259" key="4">
    <source>
        <dbReference type="PROSITE" id="PS50937"/>
    </source>
</evidence>
<dbReference type="CDD" id="cd04770">
    <property type="entry name" value="HTH_HMRTR"/>
    <property type="match status" value="1"/>
</dbReference>
<dbReference type="InterPro" id="IPR009061">
    <property type="entry name" value="DNA-bd_dom_put_sf"/>
</dbReference>
<feature type="domain" description="HTH merR-type" evidence="4">
    <location>
        <begin position="6"/>
        <end position="73"/>
    </location>
</feature>
<dbReference type="EMBL" id="WNJL01000037">
    <property type="protein sequence ID" value="NDU43554.1"/>
    <property type="molecule type" value="Genomic_DNA"/>
</dbReference>
<protein>
    <submittedName>
        <fullName evidence="5">MerR family DNA-binding protein</fullName>
    </submittedName>
</protein>
<dbReference type="PANTHER" id="PTHR30204">
    <property type="entry name" value="REDOX-CYCLING DRUG-SENSING TRANSCRIPTIONAL ACTIVATOR SOXR"/>
    <property type="match status" value="1"/>
</dbReference>
<dbReference type="RefSeq" id="WP_163098739.1">
    <property type="nucleotide sequence ID" value="NZ_CP127523.1"/>
</dbReference>
<keyword evidence="2 5" id="KW-0238">DNA-binding</keyword>